<dbReference type="AlphaFoldDB" id="A0A0L0SQP2"/>
<accession>A0A0L0SQP2</accession>
<evidence type="ECO:0000313" key="2">
    <source>
        <dbReference type="Proteomes" id="UP000054350"/>
    </source>
</evidence>
<organism evidence="1 2">
    <name type="scientific">Allomyces macrogynus (strain ATCC 38327)</name>
    <name type="common">Allomyces javanicus var. macrogynus</name>
    <dbReference type="NCBI Taxonomy" id="578462"/>
    <lineage>
        <taxon>Eukaryota</taxon>
        <taxon>Fungi</taxon>
        <taxon>Fungi incertae sedis</taxon>
        <taxon>Blastocladiomycota</taxon>
        <taxon>Blastocladiomycetes</taxon>
        <taxon>Blastocladiales</taxon>
        <taxon>Blastocladiaceae</taxon>
        <taxon>Allomyces</taxon>
    </lineage>
</organism>
<reference evidence="1 2" key="1">
    <citation type="submission" date="2009-11" db="EMBL/GenBank/DDBJ databases">
        <title>Annotation of Allomyces macrogynus ATCC 38327.</title>
        <authorList>
            <consortium name="The Broad Institute Genome Sequencing Platform"/>
            <person name="Russ C."/>
            <person name="Cuomo C."/>
            <person name="Burger G."/>
            <person name="Gray M.W."/>
            <person name="Holland P.W.H."/>
            <person name="King N."/>
            <person name="Lang F.B.F."/>
            <person name="Roger A.J."/>
            <person name="Ruiz-Trillo I."/>
            <person name="Young S.K."/>
            <person name="Zeng Q."/>
            <person name="Gargeya S."/>
            <person name="Fitzgerald M."/>
            <person name="Haas B."/>
            <person name="Abouelleil A."/>
            <person name="Alvarado L."/>
            <person name="Arachchi H.M."/>
            <person name="Berlin A."/>
            <person name="Chapman S.B."/>
            <person name="Gearin G."/>
            <person name="Goldberg J."/>
            <person name="Griggs A."/>
            <person name="Gujja S."/>
            <person name="Hansen M."/>
            <person name="Heiman D."/>
            <person name="Howarth C."/>
            <person name="Larimer J."/>
            <person name="Lui A."/>
            <person name="MacDonald P.J.P."/>
            <person name="McCowen C."/>
            <person name="Montmayeur A."/>
            <person name="Murphy C."/>
            <person name="Neiman D."/>
            <person name="Pearson M."/>
            <person name="Priest M."/>
            <person name="Roberts A."/>
            <person name="Saif S."/>
            <person name="Shea T."/>
            <person name="Sisk P."/>
            <person name="Stolte C."/>
            <person name="Sykes S."/>
            <person name="Wortman J."/>
            <person name="Nusbaum C."/>
            <person name="Birren B."/>
        </authorList>
    </citation>
    <scope>NUCLEOTIDE SEQUENCE [LARGE SCALE GENOMIC DNA]</scope>
    <source>
        <strain evidence="1 2">ATCC 38327</strain>
    </source>
</reference>
<evidence type="ECO:0000313" key="1">
    <source>
        <dbReference type="EMBL" id="KNE64822.1"/>
    </source>
</evidence>
<reference evidence="2" key="2">
    <citation type="submission" date="2009-11" db="EMBL/GenBank/DDBJ databases">
        <title>The Genome Sequence of Allomyces macrogynus strain ATCC 38327.</title>
        <authorList>
            <consortium name="The Broad Institute Genome Sequencing Platform"/>
            <person name="Russ C."/>
            <person name="Cuomo C."/>
            <person name="Shea T."/>
            <person name="Young S.K."/>
            <person name="Zeng Q."/>
            <person name="Koehrsen M."/>
            <person name="Haas B."/>
            <person name="Borodovsky M."/>
            <person name="Guigo R."/>
            <person name="Alvarado L."/>
            <person name="Berlin A."/>
            <person name="Borenstein D."/>
            <person name="Chen Z."/>
            <person name="Engels R."/>
            <person name="Freedman E."/>
            <person name="Gellesch M."/>
            <person name="Goldberg J."/>
            <person name="Griggs A."/>
            <person name="Gujja S."/>
            <person name="Heiman D."/>
            <person name="Hepburn T."/>
            <person name="Howarth C."/>
            <person name="Jen D."/>
            <person name="Larson L."/>
            <person name="Lewis B."/>
            <person name="Mehta T."/>
            <person name="Park D."/>
            <person name="Pearson M."/>
            <person name="Roberts A."/>
            <person name="Saif S."/>
            <person name="Shenoy N."/>
            <person name="Sisk P."/>
            <person name="Stolte C."/>
            <person name="Sykes S."/>
            <person name="Walk T."/>
            <person name="White J."/>
            <person name="Yandava C."/>
            <person name="Burger G."/>
            <person name="Gray M.W."/>
            <person name="Holland P.W.H."/>
            <person name="King N."/>
            <person name="Lang F.B.F."/>
            <person name="Roger A.J."/>
            <person name="Ruiz-Trillo I."/>
            <person name="Lander E."/>
            <person name="Nusbaum C."/>
        </authorList>
    </citation>
    <scope>NUCLEOTIDE SEQUENCE [LARGE SCALE GENOMIC DNA]</scope>
    <source>
        <strain evidence="2">ATCC 38327</strain>
    </source>
</reference>
<dbReference type="EMBL" id="GG745345">
    <property type="protein sequence ID" value="KNE64822.1"/>
    <property type="molecule type" value="Genomic_DNA"/>
</dbReference>
<keyword evidence="2" id="KW-1185">Reference proteome</keyword>
<name>A0A0L0SQP2_ALLM3</name>
<gene>
    <name evidence="1" type="ORF">AMAG_10157</name>
</gene>
<dbReference type="VEuPathDB" id="FungiDB:AMAG_10157"/>
<dbReference type="Proteomes" id="UP000054350">
    <property type="component" value="Unassembled WGS sequence"/>
</dbReference>
<sequence length="164" mass="18078">MDEGSNHLKSASSTILLALGKCARSPPACCHAHIVNETDEDVDVLVAKKSADGHNRNECQKLANRASFILEPAKDRWETIFVRDAARRSAAIHVPAVAEITLRGPLSTRHFAPESFVVKPKDERFGTIAATSVYVMYVMPFMAAGMDNGEGAWYQVAPKMVHRW</sequence>
<protein>
    <submittedName>
        <fullName evidence="1">Uncharacterized protein</fullName>
    </submittedName>
</protein>
<proteinExistence type="predicted"/>